<protein>
    <submittedName>
        <fullName evidence="2">Uncharacterized protein</fullName>
    </submittedName>
</protein>
<organism evidence="2 3">
    <name type="scientific">Mycobacteroides abscessus subsp. bolletii 50594</name>
    <dbReference type="NCBI Taxonomy" id="1303024"/>
    <lineage>
        <taxon>Bacteria</taxon>
        <taxon>Bacillati</taxon>
        <taxon>Actinomycetota</taxon>
        <taxon>Actinomycetes</taxon>
        <taxon>Mycobacteriales</taxon>
        <taxon>Mycobacteriaceae</taxon>
        <taxon>Mycobacteroides</taxon>
        <taxon>Mycobacteroides abscessus</taxon>
    </lineage>
</organism>
<evidence type="ECO:0000313" key="2">
    <source>
        <dbReference type="EMBL" id="AGM28828.1"/>
    </source>
</evidence>
<feature type="region of interest" description="Disordered" evidence="1">
    <location>
        <begin position="1"/>
        <end position="57"/>
    </location>
</feature>
<gene>
    <name evidence="2" type="ORF">MASS_2226</name>
</gene>
<accession>A0AB33AAI7</accession>
<dbReference type="EMBL" id="CP004374">
    <property type="protein sequence ID" value="AGM28828.1"/>
    <property type="molecule type" value="Genomic_DNA"/>
</dbReference>
<proteinExistence type="predicted"/>
<evidence type="ECO:0000256" key="1">
    <source>
        <dbReference type="SAM" id="MobiDB-lite"/>
    </source>
</evidence>
<dbReference type="Proteomes" id="UP000013961">
    <property type="component" value="Chromosome"/>
</dbReference>
<dbReference type="KEGG" id="mabb:MASS_2226"/>
<feature type="compositionally biased region" description="Basic and acidic residues" evidence="1">
    <location>
        <begin position="45"/>
        <end position="57"/>
    </location>
</feature>
<sequence length="57" mass="6126">MGVSFVTAGGESSHIDRPRACGISPATSQQTIPDDCRVRRYGNSRADREGNTSDITK</sequence>
<dbReference type="AlphaFoldDB" id="A0AB33AAI7"/>
<evidence type="ECO:0000313" key="3">
    <source>
        <dbReference type="Proteomes" id="UP000013961"/>
    </source>
</evidence>
<reference evidence="2 3" key="1">
    <citation type="journal article" date="2013" name="Genome Announc.">
        <title>Complete Genome Sequence of Mycobacterium massiliense Clinical Strain Asan 50594, Belonging to the Type II Genotype.</title>
        <authorList>
            <person name="Kim B.J."/>
            <person name="Kim B.R."/>
            <person name="Hong S.H."/>
            <person name="Seok S.H."/>
            <person name="Kook Y.H."/>
            <person name="Kim B.J."/>
        </authorList>
    </citation>
    <scope>NUCLEOTIDE SEQUENCE [LARGE SCALE GENOMIC DNA]</scope>
    <source>
        <strain evidence="2 3">50594</strain>
    </source>
</reference>
<name>A0AB33AAI7_9MYCO</name>